<dbReference type="GO" id="GO:0005506">
    <property type="term" value="F:iron ion binding"/>
    <property type="evidence" value="ECO:0007669"/>
    <property type="project" value="InterPro"/>
</dbReference>
<evidence type="ECO:0000256" key="1">
    <source>
        <dbReference type="ARBA" id="ARBA00022630"/>
    </source>
</evidence>
<evidence type="ECO:0000313" key="7">
    <source>
        <dbReference type="Proteomes" id="UP000318995"/>
    </source>
</evidence>
<keyword evidence="7" id="KW-1185">Reference proteome</keyword>
<accession>A0A5C5W9E5</accession>
<dbReference type="InterPro" id="IPR016169">
    <property type="entry name" value="FAD-bd_PCMH_sub2"/>
</dbReference>
<organism evidence="6 7">
    <name type="scientific">Botrimarina hoheduenensis</name>
    <dbReference type="NCBI Taxonomy" id="2528000"/>
    <lineage>
        <taxon>Bacteria</taxon>
        <taxon>Pseudomonadati</taxon>
        <taxon>Planctomycetota</taxon>
        <taxon>Planctomycetia</taxon>
        <taxon>Pirellulales</taxon>
        <taxon>Lacipirellulaceae</taxon>
        <taxon>Botrimarina</taxon>
    </lineage>
</organism>
<dbReference type="Gene3D" id="3.30.43.10">
    <property type="entry name" value="Uridine Diphospho-n-acetylenolpyruvylglucosamine Reductase, domain 2"/>
    <property type="match status" value="1"/>
</dbReference>
<evidence type="ECO:0000259" key="5">
    <source>
        <dbReference type="PROSITE" id="PS51387"/>
    </source>
</evidence>
<dbReference type="Pfam" id="PF00941">
    <property type="entry name" value="FAD_binding_5"/>
    <property type="match status" value="1"/>
</dbReference>
<evidence type="ECO:0000313" key="6">
    <source>
        <dbReference type="EMBL" id="TWT47496.1"/>
    </source>
</evidence>
<dbReference type="AlphaFoldDB" id="A0A5C5W9E5"/>
<dbReference type="PIRSF" id="PIRSF036557">
    <property type="entry name" value="XdhA_RC"/>
    <property type="match status" value="1"/>
</dbReference>
<keyword evidence="1" id="KW-0285">Flavoprotein</keyword>
<evidence type="ECO:0000256" key="2">
    <source>
        <dbReference type="ARBA" id="ARBA00022723"/>
    </source>
</evidence>
<dbReference type="InterPro" id="IPR036884">
    <property type="entry name" value="2Fe-2S-bd_dom_sf"/>
</dbReference>
<dbReference type="GO" id="GO:0051537">
    <property type="term" value="F:2 iron, 2 sulfur cluster binding"/>
    <property type="evidence" value="ECO:0007669"/>
    <property type="project" value="InterPro"/>
</dbReference>
<dbReference type="InterPro" id="IPR012675">
    <property type="entry name" value="Beta-grasp_dom_sf"/>
</dbReference>
<dbReference type="Pfam" id="PF03450">
    <property type="entry name" value="CO_deh_flav_C"/>
    <property type="match status" value="1"/>
</dbReference>
<proteinExistence type="predicted"/>
<dbReference type="SUPFAM" id="SSF47741">
    <property type="entry name" value="CO dehydrogenase ISP C-domain like"/>
    <property type="match status" value="1"/>
</dbReference>
<dbReference type="InterPro" id="IPR006058">
    <property type="entry name" value="2Fe2S_fd_BS"/>
</dbReference>
<gene>
    <name evidence="6" type="primary">ndhF</name>
    <name evidence="6" type="ORF">Pla111_11100</name>
</gene>
<dbReference type="SUPFAM" id="SSF54292">
    <property type="entry name" value="2Fe-2S ferredoxin-like"/>
    <property type="match status" value="1"/>
</dbReference>
<comment type="caution">
    <text evidence="6">The sequence shown here is derived from an EMBL/GenBank/DDBJ whole genome shotgun (WGS) entry which is preliminary data.</text>
</comment>
<dbReference type="InterPro" id="IPR036318">
    <property type="entry name" value="FAD-bd_PCMH-like_sf"/>
</dbReference>
<keyword evidence="6" id="KW-0560">Oxidoreductase</keyword>
<dbReference type="InterPro" id="IPR016166">
    <property type="entry name" value="FAD-bd_PCMH"/>
</dbReference>
<dbReference type="SUPFAM" id="SSF55447">
    <property type="entry name" value="CO dehydrogenase flavoprotein C-terminal domain-like"/>
    <property type="match status" value="1"/>
</dbReference>
<dbReference type="EC" id="1.17.1.5" evidence="6"/>
<keyword evidence="4" id="KW-0408">Iron</keyword>
<dbReference type="PROSITE" id="PS00197">
    <property type="entry name" value="2FE2S_FER_1"/>
    <property type="match status" value="1"/>
</dbReference>
<dbReference type="PROSITE" id="PS51387">
    <property type="entry name" value="FAD_PCMH"/>
    <property type="match status" value="1"/>
</dbReference>
<dbReference type="InterPro" id="IPR016208">
    <property type="entry name" value="Ald_Oxase/xanthine_DH-like"/>
</dbReference>
<dbReference type="SUPFAM" id="SSF56176">
    <property type="entry name" value="FAD-binding/transporter-associated domain-like"/>
    <property type="match status" value="1"/>
</dbReference>
<dbReference type="EMBL" id="SJPH01000002">
    <property type="protein sequence ID" value="TWT47496.1"/>
    <property type="molecule type" value="Genomic_DNA"/>
</dbReference>
<dbReference type="Gene3D" id="1.10.150.120">
    <property type="entry name" value="[2Fe-2S]-binding domain"/>
    <property type="match status" value="1"/>
</dbReference>
<dbReference type="GO" id="GO:0050138">
    <property type="term" value="F:nicotinate dehydrogenase activity"/>
    <property type="evidence" value="ECO:0007669"/>
    <property type="project" value="UniProtKB-EC"/>
</dbReference>
<dbReference type="InterPro" id="IPR036010">
    <property type="entry name" value="2Fe-2S_ferredoxin-like_sf"/>
</dbReference>
<feature type="domain" description="FAD-binding PCMH-type" evidence="5">
    <location>
        <begin position="234"/>
        <end position="407"/>
    </location>
</feature>
<protein>
    <submittedName>
        <fullName evidence="6">Nicotinate dehydrogenase FAD-subunit</fullName>
        <ecNumber evidence="6">1.17.1.5</ecNumber>
    </submittedName>
</protein>
<name>A0A5C5W9E5_9BACT</name>
<evidence type="ECO:0000256" key="4">
    <source>
        <dbReference type="ARBA" id="ARBA00023004"/>
    </source>
</evidence>
<dbReference type="InterPro" id="IPR002888">
    <property type="entry name" value="2Fe-2S-bd"/>
</dbReference>
<keyword evidence="2" id="KW-0479">Metal-binding</keyword>
<dbReference type="InterPro" id="IPR012175">
    <property type="entry name" value="Xanth_DH_ssu_bac"/>
</dbReference>
<dbReference type="OrthoDB" id="9796880at2"/>
<dbReference type="InterPro" id="IPR005107">
    <property type="entry name" value="CO_DH_flav_C"/>
</dbReference>
<dbReference type="InterPro" id="IPR036683">
    <property type="entry name" value="CO_DH_flav_C_dom_sf"/>
</dbReference>
<dbReference type="Pfam" id="PF01799">
    <property type="entry name" value="Fer2_2"/>
    <property type="match status" value="1"/>
</dbReference>
<dbReference type="PANTHER" id="PTHR45444:SF3">
    <property type="entry name" value="XANTHINE DEHYDROGENASE"/>
    <property type="match status" value="1"/>
</dbReference>
<dbReference type="Proteomes" id="UP000318995">
    <property type="component" value="Unassembled WGS sequence"/>
</dbReference>
<evidence type="ECO:0000256" key="3">
    <source>
        <dbReference type="ARBA" id="ARBA00022827"/>
    </source>
</evidence>
<dbReference type="GO" id="GO:0071949">
    <property type="term" value="F:FAD binding"/>
    <property type="evidence" value="ECO:0007669"/>
    <property type="project" value="InterPro"/>
</dbReference>
<keyword evidence="3" id="KW-0274">FAD</keyword>
<dbReference type="InterPro" id="IPR002346">
    <property type="entry name" value="Mopterin_DH_FAD-bd"/>
</dbReference>
<dbReference type="InterPro" id="IPR016167">
    <property type="entry name" value="FAD-bd_PCMH_sub1"/>
</dbReference>
<sequence length="521" mass="55771">MRDHLVFYLNGQRHTAGASEATLTLSEYLRDGHGSAGRLCGTKIACAEGDCGACTVLVGKPVPGEDRLVYETLDACIAFVFQMDRRHVVTVEGVGGKPETTPATRLTPPQQAMVICHGSQCGYCTPGFVMALHGLAEAASQDVPPKGYSEDELRLGLSGNLCRCTGYEQILEAGRSLAAQTVGPLDQRYDAAAICADFAQLGETSVRLGGSNAPPNGAPNGSIKVLTKGPAHDAAATSGGIFLPATLDELLTHRAAYPSARLVSGATDLGVQRNHRKITIHDVILTTRVPELDRLEVQDGVLHVGAAVSWSRLEAFTRELLPAYHAILTRFGSPQVRNAGSLVGNLANASPIADSIPFHYVACSTLELASVRGVRSVPIADFYQGYKQLDLAPDEVITNLATPLPTQDVALRLYKISKRRDMDISTVTMAFWIERKKDRIDSVRLAAGGVGPTVVRLPRAEAALRDGEFTLEAMRAAGRLAREEITPLTDVRGAAAYRLQLVENLFAKCWHELAGTAAVRA</sequence>
<dbReference type="PANTHER" id="PTHR45444">
    <property type="entry name" value="XANTHINE DEHYDROGENASE"/>
    <property type="match status" value="1"/>
</dbReference>
<dbReference type="Gene3D" id="3.30.465.10">
    <property type="match status" value="1"/>
</dbReference>
<dbReference type="Gene3D" id="3.30.390.50">
    <property type="entry name" value="CO dehydrogenase flavoprotein, C-terminal domain"/>
    <property type="match status" value="1"/>
</dbReference>
<dbReference type="Gene3D" id="3.10.20.30">
    <property type="match status" value="1"/>
</dbReference>
<dbReference type="SMART" id="SM01092">
    <property type="entry name" value="CO_deh_flav_C"/>
    <property type="match status" value="1"/>
</dbReference>
<reference evidence="6 7" key="1">
    <citation type="submission" date="2019-02" db="EMBL/GenBank/DDBJ databases">
        <title>Deep-cultivation of Planctomycetes and their phenomic and genomic characterization uncovers novel biology.</title>
        <authorList>
            <person name="Wiegand S."/>
            <person name="Jogler M."/>
            <person name="Boedeker C."/>
            <person name="Pinto D."/>
            <person name="Vollmers J."/>
            <person name="Rivas-Marin E."/>
            <person name="Kohn T."/>
            <person name="Peeters S.H."/>
            <person name="Heuer A."/>
            <person name="Rast P."/>
            <person name="Oberbeckmann S."/>
            <person name="Bunk B."/>
            <person name="Jeske O."/>
            <person name="Meyerdierks A."/>
            <person name="Storesund J.E."/>
            <person name="Kallscheuer N."/>
            <person name="Luecker S."/>
            <person name="Lage O.M."/>
            <person name="Pohl T."/>
            <person name="Merkel B.J."/>
            <person name="Hornburger P."/>
            <person name="Mueller R.-W."/>
            <person name="Bruemmer F."/>
            <person name="Labrenz M."/>
            <person name="Spormann A.M."/>
            <person name="Op Den Camp H."/>
            <person name="Overmann J."/>
            <person name="Amann R."/>
            <person name="Jetten M.S.M."/>
            <person name="Mascher T."/>
            <person name="Medema M.H."/>
            <person name="Devos D.P."/>
            <person name="Kaster A.-K."/>
            <person name="Ovreas L."/>
            <person name="Rohde M."/>
            <person name="Galperin M.Y."/>
            <person name="Jogler C."/>
        </authorList>
    </citation>
    <scope>NUCLEOTIDE SEQUENCE [LARGE SCALE GENOMIC DNA]</scope>
    <source>
        <strain evidence="6 7">Pla111</strain>
    </source>
</reference>